<gene>
    <name evidence="1" type="ORF">S03H2_48373</name>
</gene>
<organism evidence="1">
    <name type="scientific">marine sediment metagenome</name>
    <dbReference type="NCBI Taxonomy" id="412755"/>
    <lineage>
        <taxon>unclassified sequences</taxon>
        <taxon>metagenomes</taxon>
        <taxon>ecological metagenomes</taxon>
    </lineage>
</organism>
<proteinExistence type="predicted"/>
<reference evidence="1" key="1">
    <citation type="journal article" date="2014" name="Front. Microbiol.">
        <title>High frequency of phylogenetically diverse reductive dehalogenase-homologous genes in deep subseafloor sedimentary metagenomes.</title>
        <authorList>
            <person name="Kawai M."/>
            <person name="Futagami T."/>
            <person name="Toyoda A."/>
            <person name="Takaki Y."/>
            <person name="Nishi S."/>
            <person name="Hori S."/>
            <person name="Arai W."/>
            <person name="Tsubouchi T."/>
            <person name="Morono Y."/>
            <person name="Uchiyama I."/>
            <person name="Ito T."/>
            <person name="Fujiyama A."/>
            <person name="Inagaki F."/>
            <person name="Takami H."/>
        </authorList>
    </citation>
    <scope>NUCLEOTIDE SEQUENCE</scope>
    <source>
        <strain evidence="1">Expedition CK06-06</strain>
    </source>
</reference>
<comment type="caution">
    <text evidence="1">The sequence shown here is derived from an EMBL/GenBank/DDBJ whole genome shotgun (WGS) entry which is preliminary data.</text>
</comment>
<protein>
    <submittedName>
        <fullName evidence="1">Uncharacterized protein</fullName>
    </submittedName>
</protein>
<evidence type="ECO:0000313" key="1">
    <source>
        <dbReference type="EMBL" id="GAH63946.1"/>
    </source>
</evidence>
<accession>X1H1D0</accession>
<sequence length="59" mass="6638">MREDVVQCTEFSAFTLVIDFKDLPSGMYSVDPAGDYTIHDEHFLELGSLSLYQSSIFGD</sequence>
<dbReference type="EMBL" id="BARU01030493">
    <property type="protein sequence ID" value="GAH63946.1"/>
    <property type="molecule type" value="Genomic_DNA"/>
</dbReference>
<dbReference type="AlphaFoldDB" id="X1H1D0"/>
<name>X1H1D0_9ZZZZ</name>